<dbReference type="InterPro" id="IPR001117">
    <property type="entry name" value="Cu-oxidase_2nd"/>
</dbReference>
<dbReference type="InterPro" id="IPR045087">
    <property type="entry name" value="Cu-oxidase_fam"/>
</dbReference>
<dbReference type="InterPro" id="IPR011707">
    <property type="entry name" value="Cu-oxidase-like_N"/>
</dbReference>
<evidence type="ECO:0000313" key="7">
    <source>
        <dbReference type="EMBL" id="NLR73845.1"/>
    </source>
</evidence>
<evidence type="ECO:0000256" key="3">
    <source>
        <dbReference type="ARBA" id="ARBA00023002"/>
    </source>
</evidence>
<evidence type="ECO:0000259" key="6">
    <source>
        <dbReference type="Pfam" id="PF07732"/>
    </source>
</evidence>
<dbReference type="Pfam" id="PF07732">
    <property type="entry name" value="Cu-oxidase_3"/>
    <property type="match status" value="1"/>
</dbReference>
<dbReference type="AlphaFoldDB" id="A0A847S4Y9"/>
<evidence type="ECO:0000256" key="2">
    <source>
        <dbReference type="ARBA" id="ARBA00022723"/>
    </source>
</evidence>
<reference evidence="7 8" key="1">
    <citation type="submission" date="2020-04" db="EMBL/GenBank/DDBJ databases">
        <title>Draft genome of Leeia sp. IMCC25680.</title>
        <authorList>
            <person name="Song J."/>
            <person name="Cho J.-C."/>
        </authorList>
    </citation>
    <scope>NUCLEOTIDE SEQUENCE [LARGE SCALE GENOMIC DNA]</scope>
    <source>
        <strain evidence="7 8">IMCC25680</strain>
    </source>
</reference>
<comment type="subcellular location">
    <subcellularLocation>
        <location evidence="1">Cell outer membrane</location>
        <topology evidence="1">Lipid-anchor</topology>
    </subcellularLocation>
</comment>
<name>A0A847S4Y9_9NEIS</name>
<feature type="domain" description="Plastocyanin-like" evidence="4">
    <location>
        <begin position="222"/>
        <end position="317"/>
    </location>
</feature>
<dbReference type="RefSeq" id="WP_168875500.1">
    <property type="nucleotide sequence ID" value="NZ_JABAIM010000001.1"/>
</dbReference>
<evidence type="ECO:0000259" key="5">
    <source>
        <dbReference type="Pfam" id="PF07731"/>
    </source>
</evidence>
<feature type="domain" description="Plastocyanin-like" evidence="5">
    <location>
        <begin position="382"/>
        <end position="491"/>
    </location>
</feature>
<sequence length="494" mass="54618">MDRRQFLLGASASWATLAYAEEMAIAHHGRPMVGDVAQFVAPDLPLPAGQPLQSLPRLPLTTAPDGTLQGQLIAAPHTRQLLAGKDTLFWAYNGQLPGPLIDVAAGSTLDLHFENRLPQPSTIHWHGLPVPADQDGLPQDAVAPGGQRRYRFTLPADFSGTCWYHPHPHHHTAEQVFRGLAGAFIIRQPNDPLAHLPEHHLLISDLRLDADARIPANTAADWLDGREGQFVLVNGQLRPQLHVAPGSLLRLRIWNATSARQLRLALPGASWYQVGTDGGLIERPQSLQQLHLAPAERAEVVVRLPATPSSPYTLQALPYARGKMVGREQTQSLPLMQLVPHGQAVVTPALPELLRQISPLPAPVREQRVLMAEKAADGPVPVQFLINGRSHDPERIDLYSVQGETEQWEIINGSDMDHPFHIHGAQFQLVSRIRDGEETPEPWLAWRDTVNLTHAERVKLRIRQDLPGLRMFHCHILEHETLGMMGNLMVKAAG</sequence>
<dbReference type="PANTHER" id="PTHR11709:SF2">
    <property type="entry name" value="MULTICOPPER OXIDASE LPR1"/>
    <property type="match status" value="1"/>
</dbReference>
<dbReference type="CDD" id="cd13881">
    <property type="entry name" value="CuRO_2_McoC_like"/>
    <property type="match status" value="1"/>
</dbReference>
<keyword evidence="2" id="KW-0479">Metal-binding</keyword>
<dbReference type="GO" id="GO:0009279">
    <property type="term" value="C:cell outer membrane"/>
    <property type="evidence" value="ECO:0007669"/>
    <property type="project" value="UniProtKB-SubCell"/>
</dbReference>
<feature type="domain" description="Plastocyanin-like" evidence="6">
    <location>
        <begin position="80"/>
        <end position="190"/>
    </location>
</feature>
<dbReference type="Pfam" id="PF00394">
    <property type="entry name" value="Cu-oxidase"/>
    <property type="match status" value="1"/>
</dbReference>
<keyword evidence="3" id="KW-0560">Oxidoreductase</keyword>
<organism evidence="7 8">
    <name type="scientific">Leeia aquatica</name>
    <dbReference type="NCBI Taxonomy" id="2725557"/>
    <lineage>
        <taxon>Bacteria</taxon>
        <taxon>Pseudomonadati</taxon>
        <taxon>Pseudomonadota</taxon>
        <taxon>Betaproteobacteria</taxon>
        <taxon>Neisseriales</taxon>
        <taxon>Leeiaceae</taxon>
        <taxon>Leeia</taxon>
    </lineage>
</organism>
<dbReference type="Proteomes" id="UP000587991">
    <property type="component" value="Unassembled WGS sequence"/>
</dbReference>
<dbReference type="Gene3D" id="2.60.40.420">
    <property type="entry name" value="Cupredoxins - blue copper proteins"/>
    <property type="match status" value="3"/>
</dbReference>
<evidence type="ECO:0000313" key="8">
    <source>
        <dbReference type="Proteomes" id="UP000587991"/>
    </source>
</evidence>
<accession>A0A847S4Y9</accession>
<evidence type="ECO:0000259" key="4">
    <source>
        <dbReference type="Pfam" id="PF00394"/>
    </source>
</evidence>
<dbReference type="PROSITE" id="PS00080">
    <property type="entry name" value="MULTICOPPER_OXIDASE2"/>
    <property type="match status" value="1"/>
</dbReference>
<dbReference type="InterPro" id="IPR002355">
    <property type="entry name" value="Cu_oxidase_Cu_BS"/>
</dbReference>
<dbReference type="PANTHER" id="PTHR11709">
    <property type="entry name" value="MULTI-COPPER OXIDASE"/>
    <property type="match status" value="1"/>
</dbReference>
<keyword evidence="8" id="KW-1185">Reference proteome</keyword>
<evidence type="ECO:0000256" key="1">
    <source>
        <dbReference type="ARBA" id="ARBA00004459"/>
    </source>
</evidence>
<comment type="caution">
    <text evidence="7">The sequence shown here is derived from an EMBL/GenBank/DDBJ whole genome shotgun (WGS) entry which is preliminary data.</text>
</comment>
<proteinExistence type="predicted"/>
<dbReference type="GO" id="GO:0005507">
    <property type="term" value="F:copper ion binding"/>
    <property type="evidence" value="ECO:0007669"/>
    <property type="project" value="InterPro"/>
</dbReference>
<dbReference type="EMBL" id="JABAIM010000001">
    <property type="protein sequence ID" value="NLR73845.1"/>
    <property type="molecule type" value="Genomic_DNA"/>
</dbReference>
<dbReference type="InterPro" id="IPR011706">
    <property type="entry name" value="Cu-oxidase_C"/>
</dbReference>
<protein>
    <submittedName>
        <fullName evidence="7">Multicopper oxidase family protein</fullName>
    </submittedName>
</protein>
<gene>
    <name evidence="7" type="ORF">HF682_01560</name>
</gene>
<dbReference type="GO" id="GO:0016491">
    <property type="term" value="F:oxidoreductase activity"/>
    <property type="evidence" value="ECO:0007669"/>
    <property type="project" value="UniProtKB-KW"/>
</dbReference>
<dbReference type="InterPro" id="IPR008972">
    <property type="entry name" value="Cupredoxin"/>
</dbReference>
<dbReference type="SUPFAM" id="SSF49503">
    <property type="entry name" value="Cupredoxins"/>
    <property type="match status" value="3"/>
</dbReference>
<dbReference type="Pfam" id="PF07731">
    <property type="entry name" value="Cu-oxidase_2"/>
    <property type="match status" value="1"/>
</dbReference>